<keyword evidence="18" id="KW-0830">Ubiquinone</keyword>
<reference evidence="18 19" key="1">
    <citation type="submission" date="2016-03" db="EMBL/GenBank/DDBJ databases">
        <title>Whole genome sequencing of Grifola frondosa 9006-11.</title>
        <authorList>
            <person name="Min B."/>
            <person name="Park H."/>
            <person name="Kim J.-G."/>
            <person name="Cho H."/>
            <person name="Oh Y.-L."/>
            <person name="Kong W.-S."/>
            <person name="Choi I.-G."/>
        </authorList>
    </citation>
    <scope>NUCLEOTIDE SEQUENCE [LARGE SCALE GENOMIC DNA]</scope>
    <source>
        <strain evidence="18 19">9006-11</strain>
    </source>
</reference>
<comment type="similarity">
    <text evidence="3">Belongs to the complex I LYR family.</text>
</comment>
<dbReference type="InterPro" id="IPR008011">
    <property type="entry name" value="Complex1_LYR_dom"/>
</dbReference>
<protein>
    <recommendedName>
        <fullName evidence="5">NADH dehydrogenase [ubiquinone] 1 beta subcomplex subunit 9</fullName>
    </recommendedName>
    <alternativeName>
        <fullName evidence="14">Complex I-B22</fullName>
    </alternativeName>
    <alternativeName>
        <fullName evidence="15">NADH-ubiquinone oxidoreductase B22 subunit</fullName>
    </alternativeName>
</protein>
<keyword evidence="7" id="KW-0597">Phosphoprotein</keyword>
<keyword evidence="12" id="KW-0496">Mitochondrion</keyword>
<keyword evidence="10" id="KW-0249">Electron transport</keyword>
<evidence type="ECO:0000256" key="12">
    <source>
        <dbReference type="ARBA" id="ARBA00023128"/>
    </source>
</evidence>
<accession>A0A1C7LZG8</accession>
<dbReference type="CDD" id="cd20263">
    <property type="entry name" value="Complex1_LYR_NDUFB9_LYRM3"/>
    <property type="match status" value="1"/>
</dbReference>
<feature type="region of interest" description="Disordered" evidence="16">
    <location>
        <begin position="73"/>
        <end position="116"/>
    </location>
</feature>
<comment type="function">
    <text evidence="1">Accessory subunit of the mitochondrial membrane respiratory chain NADH dehydrogenase (Complex I), that is believed to be not involved in catalysis. Complex I functions in the transfer of electrons from NADH to the respiratory chain. The immediate electron acceptor for the enzyme is believed to be ubiquinone.</text>
</comment>
<organism evidence="18 19">
    <name type="scientific">Grifola frondosa</name>
    <name type="common">Maitake</name>
    <name type="synonym">Polyporus frondosus</name>
    <dbReference type="NCBI Taxonomy" id="5627"/>
    <lineage>
        <taxon>Eukaryota</taxon>
        <taxon>Fungi</taxon>
        <taxon>Dikarya</taxon>
        <taxon>Basidiomycota</taxon>
        <taxon>Agaricomycotina</taxon>
        <taxon>Agaricomycetes</taxon>
        <taxon>Polyporales</taxon>
        <taxon>Grifolaceae</taxon>
        <taxon>Grifola</taxon>
    </lineage>
</organism>
<evidence type="ECO:0000256" key="10">
    <source>
        <dbReference type="ARBA" id="ARBA00022982"/>
    </source>
</evidence>
<name>A0A1C7LZG8_GRIFR</name>
<evidence type="ECO:0000256" key="2">
    <source>
        <dbReference type="ARBA" id="ARBA00004443"/>
    </source>
</evidence>
<sequence length="116" mass="13647">MSTPVPFSTAHRRYVQSLYRRFLTNDLNWVINRDIWRGRALAIRAEFERNRNVRDPRALSSLLQKAEAYLAERQHPDPYRPAMAPDGTKWERNAPPPLGPIFDHQAYNEAHGREEH</sequence>
<evidence type="ECO:0000313" key="18">
    <source>
        <dbReference type="EMBL" id="OBZ70081.1"/>
    </source>
</evidence>
<dbReference type="AlphaFoldDB" id="A0A1C7LZG8"/>
<dbReference type="OMA" id="KWERNAP"/>
<evidence type="ECO:0000256" key="6">
    <source>
        <dbReference type="ARBA" id="ARBA00022448"/>
    </source>
</evidence>
<keyword evidence="11" id="KW-0007">Acetylation</keyword>
<gene>
    <name evidence="18" type="primary">CIB22</name>
    <name evidence="18" type="ORF">A0H81_09612</name>
</gene>
<evidence type="ECO:0000256" key="11">
    <source>
        <dbReference type="ARBA" id="ARBA00022990"/>
    </source>
</evidence>
<evidence type="ECO:0000256" key="3">
    <source>
        <dbReference type="ARBA" id="ARBA00009508"/>
    </source>
</evidence>
<comment type="caution">
    <text evidence="18">The sequence shown here is derived from an EMBL/GenBank/DDBJ whole genome shotgun (WGS) entry which is preliminary data.</text>
</comment>
<dbReference type="InterPro" id="IPR033034">
    <property type="entry name" value="NDUFB9"/>
</dbReference>
<evidence type="ECO:0000259" key="17">
    <source>
        <dbReference type="Pfam" id="PF05347"/>
    </source>
</evidence>
<dbReference type="GO" id="GO:0005743">
    <property type="term" value="C:mitochondrial inner membrane"/>
    <property type="evidence" value="ECO:0007669"/>
    <property type="project" value="UniProtKB-SubCell"/>
</dbReference>
<evidence type="ECO:0000256" key="1">
    <source>
        <dbReference type="ARBA" id="ARBA00002920"/>
    </source>
</evidence>
<evidence type="ECO:0000256" key="15">
    <source>
        <dbReference type="ARBA" id="ARBA00032528"/>
    </source>
</evidence>
<keyword evidence="6" id="KW-0813">Transport</keyword>
<proteinExistence type="inferred from homology"/>
<dbReference type="PANTHER" id="PTHR12868:SF0">
    <property type="entry name" value="NADH DEHYDROGENASE [UBIQUINONE] 1 BETA SUBCOMPLEX SUBUNIT 9"/>
    <property type="match status" value="1"/>
</dbReference>
<evidence type="ECO:0000256" key="8">
    <source>
        <dbReference type="ARBA" id="ARBA00022660"/>
    </source>
</evidence>
<evidence type="ECO:0000256" key="4">
    <source>
        <dbReference type="ARBA" id="ARBA00011790"/>
    </source>
</evidence>
<comment type="subunit">
    <text evidence="4">Mammalian complex I is composed of 45 different subunits.</text>
</comment>
<dbReference type="PANTHER" id="PTHR12868">
    <property type="entry name" value="NADH-UBIQUINONE OXIDOREDUCTASE B22 SUBUNIT"/>
    <property type="match status" value="1"/>
</dbReference>
<evidence type="ECO:0000256" key="7">
    <source>
        <dbReference type="ARBA" id="ARBA00022553"/>
    </source>
</evidence>
<keyword evidence="9" id="KW-0999">Mitochondrion inner membrane</keyword>
<comment type="subcellular location">
    <subcellularLocation>
        <location evidence="2">Mitochondrion inner membrane</location>
        <topology evidence="2">Peripheral membrane protein</topology>
        <orientation evidence="2">Matrix side</orientation>
    </subcellularLocation>
</comment>
<dbReference type="Proteomes" id="UP000092993">
    <property type="component" value="Unassembled WGS sequence"/>
</dbReference>
<keyword evidence="8" id="KW-0679">Respiratory chain</keyword>
<evidence type="ECO:0000256" key="9">
    <source>
        <dbReference type="ARBA" id="ARBA00022792"/>
    </source>
</evidence>
<keyword evidence="19" id="KW-1185">Reference proteome</keyword>
<evidence type="ECO:0000256" key="13">
    <source>
        <dbReference type="ARBA" id="ARBA00023136"/>
    </source>
</evidence>
<evidence type="ECO:0000256" key="14">
    <source>
        <dbReference type="ARBA" id="ARBA00030192"/>
    </source>
</evidence>
<dbReference type="Pfam" id="PF05347">
    <property type="entry name" value="Complex1_LYR"/>
    <property type="match status" value="1"/>
</dbReference>
<dbReference type="OrthoDB" id="13598at2759"/>
<feature type="domain" description="Complex 1 LYR protein" evidence="17">
    <location>
        <begin position="15"/>
        <end position="71"/>
    </location>
</feature>
<evidence type="ECO:0000313" key="19">
    <source>
        <dbReference type="Proteomes" id="UP000092993"/>
    </source>
</evidence>
<keyword evidence="13" id="KW-0472">Membrane</keyword>
<dbReference type="GO" id="GO:0006120">
    <property type="term" value="P:mitochondrial electron transport, NADH to ubiquinone"/>
    <property type="evidence" value="ECO:0007669"/>
    <property type="project" value="InterPro"/>
</dbReference>
<dbReference type="InterPro" id="IPR045292">
    <property type="entry name" value="Complex1_LYR_NDUFB9_LYRM3"/>
</dbReference>
<dbReference type="STRING" id="5627.A0A1C7LZG8"/>
<evidence type="ECO:0000256" key="16">
    <source>
        <dbReference type="SAM" id="MobiDB-lite"/>
    </source>
</evidence>
<dbReference type="EMBL" id="LUGG01000014">
    <property type="protein sequence ID" value="OBZ70081.1"/>
    <property type="molecule type" value="Genomic_DNA"/>
</dbReference>
<evidence type="ECO:0000256" key="5">
    <source>
        <dbReference type="ARBA" id="ARBA00018684"/>
    </source>
</evidence>